<keyword evidence="3" id="KW-0597">Phosphoprotein</keyword>
<evidence type="ECO:0000256" key="7">
    <source>
        <dbReference type="ARBA" id="ARBA00023136"/>
    </source>
</evidence>
<keyword evidence="8" id="KW-0812">Transmembrane</keyword>
<dbReference type="STRING" id="443254.Marpi_0608"/>
<dbReference type="EC" id="2.7.13.3" evidence="2"/>
<dbReference type="InterPro" id="IPR003594">
    <property type="entry name" value="HATPase_dom"/>
</dbReference>
<evidence type="ECO:0000256" key="2">
    <source>
        <dbReference type="ARBA" id="ARBA00012438"/>
    </source>
</evidence>
<comment type="catalytic activity">
    <reaction evidence="1">
        <text>ATP + protein L-histidine = ADP + protein N-phospho-L-histidine.</text>
        <dbReference type="EC" id="2.7.13.3"/>
    </reaction>
</comment>
<dbReference type="InterPro" id="IPR036890">
    <property type="entry name" value="HATPase_C_sf"/>
</dbReference>
<name>H2J5R1_MARPK</name>
<evidence type="ECO:0000313" key="10">
    <source>
        <dbReference type="EMBL" id="AEX85047.1"/>
    </source>
</evidence>
<dbReference type="InterPro" id="IPR004358">
    <property type="entry name" value="Sig_transdc_His_kin-like_C"/>
</dbReference>
<evidence type="ECO:0000259" key="9">
    <source>
        <dbReference type="PROSITE" id="PS50109"/>
    </source>
</evidence>
<dbReference type="SUPFAM" id="SSF47384">
    <property type="entry name" value="Homodimeric domain of signal transducing histidine kinase"/>
    <property type="match status" value="1"/>
</dbReference>
<accession>H2J5R1</accession>
<dbReference type="PROSITE" id="PS50109">
    <property type="entry name" value="HIS_KIN"/>
    <property type="match status" value="1"/>
</dbReference>
<dbReference type="EMBL" id="CP003257">
    <property type="protein sequence ID" value="AEX85047.1"/>
    <property type="molecule type" value="Genomic_DNA"/>
</dbReference>
<dbReference type="GO" id="GO:0004721">
    <property type="term" value="F:phosphoprotein phosphatase activity"/>
    <property type="evidence" value="ECO:0007669"/>
    <property type="project" value="TreeGrafter"/>
</dbReference>
<dbReference type="PANTHER" id="PTHR45453:SF1">
    <property type="entry name" value="PHOSPHATE REGULON SENSOR PROTEIN PHOR"/>
    <property type="match status" value="1"/>
</dbReference>
<dbReference type="OrthoDB" id="112712at2"/>
<dbReference type="SMART" id="SM00387">
    <property type="entry name" value="HATPase_c"/>
    <property type="match status" value="1"/>
</dbReference>
<dbReference type="FunFam" id="1.10.287.130:FF:000001">
    <property type="entry name" value="Two-component sensor histidine kinase"/>
    <property type="match status" value="1"/>
</dbReference>
<dbReference type="Pfam" id="PF00512">
    <property type="entry name" value="HisKA"/>
    <property type="match status" value="1"/>
</dbReference>
<dbReference type="InterPro" id="IPR005467">
    <property type="entry name" value="His_kinase_dom"/>
</dbReference>
<dbReference type="Pfam" id="PF02518">
    <property type="entry name" value="HATPase_c"/>
    <property type="match status" value="1"/>
</dbReference>
<organism evidence="10 11">
    <name type="scientific">Marinitoga piezophila (strain DSM 14283 / JCM 11233 / KA3)</name>
    <dbReference type="NCBI Taxonomy" id="443254"/>
    <lineage>
        <taxon>Bacteria</taxon>
        <taxon>Thermotogati</taxon>
        <taxon>Thermotogota</taxon>
        <taxon>Thermotogae</taxon>
        <taxon>Petrotogales</taxon>
        <taxon>Petrotogaceae</taxon>
        <taxon>Marinitoga</taxon>
    </lineage>
</organism>
<keyword evidence="4" id="KW-0808">Transferase</keyword>
<dbReference type="InterPro" id="IPR036097">
    <property type="entry name" value="HisK_dim/P_sf"/>
</dbReference>
<keyword evidence="7 8" id="KW-0472">Membrane</keyword>
<keyword evidence="11" id="KW-1185">Reference proteome</keyword>
<dbReference type="InterPro" id="IPR003661">
    <property type="entry name" value="HisK_dim/P_dom"/>
</dbReference>
<dbReference type="SMART" id="SM00388">
    <property type="entry name" value="HisKA"/>
    <property type="match status" value="1"/>
</dbReference>
<sequence>MVTYFLLISIFLVVLYYVVTAYMSLKKETSKLKSSISRVLSISASDPATEFLVHSLEEKIKDLNKKMDIEKRKRKNIYSILNNISEAIMLVFYNESSDRLILDYANKGAQNLFITSDFLGKTLSEILEDHTLIDLILKSYRKNENLKEEIIIYSPKKSFFNCEIKKVTLDTEHEQNYRIVILRDITKEKELDLMRREFLTVMSHELKTPLTAIHGYAETLLMSDENMSPQAIRFLRIIEDESSRLTRLINDLQDISRLERKDYEYHFKELNISNLIKKVYMIFESLVKDMDVKLYLDIEKELIITGDEDRLMQVAYNILDNAVKFTYIKENGPKEIFIRLYSGKEDEIIFEVEDTGIGIPERERNKIFNLFYRVDKSRSRQIPGTGIGLYIVKQILEKHRAYIEVDSEEQQGTLIKIIFKGRSLNETSRHNS</sequence>
<feature type="transmembrane region" description="Helical" evidence="8">
    <location>
        <begin position="6"/>
        <end position="25"/>
    </location>
</feature>
<dbReference type="FunFam" id="3.30.565.10:FF:000006">
    <property type="entry name" value="Sensor histidine kinase WalK"/>
    <property type="match status" value="1"/>
</dbReference>
<dbReference type="InterPro" id="IPR050351">
    <property type="entry name" value="BphY/WalK/GraS-like"/>
</dbReference>
<feature type="domain" description="Histidine kinase" evidence="9">
    <location>
        <begin position="201"/>
        <end position="423"/>
    </location>
</feature>
<dbReference type="CDD" id="cd00082">
    <property type="entry name" value="HisKA"/>
    <property type="match status" value="1"/>
</dbReference>
<dbReference type="Gene3D" id="1.10.287.130">
    <property type="match status" value="1"/>
</dbReference>
<dbReference type="PRINTS" id="PR00344">
    <property type="entry name" value="BCTRLSENSOR"/>
</dbReference>
<proteinExistence type="predicted"/>
<dbReference type="Proteomes" id="UP000007161">
    <property type="component" value="Chromosome"/>
</dbReference>
<dbReference type="SUPFAM" id="SSF55874">
    <property type="entry name" value="ATPase domain of HSP90 chaperone/DNA topoisomerase II/histidine kinase"/>
    <property type="match status" value="1"/>
</dbReference>
<dbReference type="GO" id="GO:0016036">
    <property type="term" value="P:cellular response to phosphate starvation"/>
    <property type="evidence" value="ECO:0007669"/>
    <property type="project" value="TreeGrafter"/>
</dbReference>
<evidence type="ECO:0000256" key="1">
    <source>
        <dbReference type="ARBA" id="ARBA00000085"/>
    </source>
</evidence>
<dbReference type="HOGENOM" id="CLU_000445_89_2_0"/>
<keyword evidence="5 10" id="KW-0418">Kinase</keyword>
<keyword evidence="6" id="KW-0902">Two-component regulatory system</keyword>
<evidence type="ECO:0000313" key="11">
    <source>
        <dbReference type="Proteomes" id="UP000007161"/>
    </source>
</evidence>
<dbReference type="PANTHER" id="PTHR45453">
    <property type="entry name" value="PHOSPHATE REGULON SENSOR PROTEIN PHOR"/>
    <property type="match status" value="1"/>
</dbReference>
<dbReference type="Gene3D" id="3.30.450.20">
    <property type="entry name" value="PAS domain"/>
    <property type="match status" value="1"/>
</dbReference>
<dbReference type="GO" id="GO:0005886">
    <property type="term" value="C:plasma membrane"/>
    <property type="evidence" value="ECO:0007669"/>
    <property type="project" value="TreeGrafter"/>
</dbReference>
<evidence type="ECO:0000256" key="8">
    <source>
        <dbReference type="SAM" id="Phobius"/>
    </source>
</evidence>
<dbReference type="GO" id="GO:0000155">
    <property type="term" value="F:phosphorelay sensor kinase activity"/>
    <property type="evidence" value="ECO:0007669"/>
    <property type="project" value="InterPro"/>
</dbReference>
<dbReference type="Gene3D" id="3.30.565.10">
    <property type="entry name" value="Histidine kinase-like ATPase, C-terminal domain"/>
    <property type="match status" value="1"/>
</dbReference>
<reference evidence="11" key="2">
    <citation type="submission" date="2012-01" db="EMBL/GenBank/DDBJ databases">
        <title>Complete sequence of chromosome of Marinitoga piezophila KA3.</title>
        <authorList>
            <person name="Lucas S."/>
            <person name="Han J."/>
            <person name="Lapidus A."/>
            <person name="Cheng J.-F."/>
            <person name="Goodwin L."/>
            <person name="Pitluck S."/>
            <person name="Peters L."/>
            <person name="Mikhailova N."/>
            <person name="Teshima H."/>
            <person name="Detter J.C."/>
            <person name="Han C."/>
            <person name="Tapia R."/>
            <person name="Land M."/>
            <person name="Hauser L."/>
            <person name="Kyrpides N."/>
            <person name="Ivanova N."/>
            <person name="Pagani I."/>
            <person name="Jebbar M."/>
            <person name="Vannier P."/>
            <person name="Oger P."/>
            <person name="Cario A."/>
            <person name="Bartlett D."/>
            <person name="Noll K.M."/>
            <person name="Woyke T."/>
        </authorList>
    </citation>
    <scope>NUCLEOTIDE SEQUENCE [LARGE SCALE GENOMIC DNA]</scope>
    <source>
        <strain evidence="11">DSM 14283 / JCM 11233 / KA3</strain>
    </source>
</reference>
<protein>
    <recommendedName>
        <fullName evidence="2">histidine kinase</fullName>
        <ecNumber evidence="2">2.7.13.3</ecNumber>
    </recommendedName>
</protein>
<evidence type="ECO:0000256" key="3">
    <source>
        <dbReference type="ARBA" id="ARBA00022553"/>
    </source>
</evidence>
<reference evidence="10 11" key="1">
    <citation type="journal article" date="2012" name="J. Bacteriol.">
        <title>Complete Genome Sequence of the Thermophilic, Piezophilic, Heterotrophic Bacterium Marinitoga piezophila KA3.</title>
        <authorList>
            <person name="Lucas S."/>
            <person name="Han J."/>
            <person name="Lapidus A."/>
            <person name="Cheng J.F."/>
            <person name="Goodwin L.A."/>
            <person name="Pitluck S."/>
            <person name="Peters L."/>
            <person name="Mikhailova N."/>
            <person name="Teshima H."/>
            <person name="Detter J.C."/>
            <person name="Han C."/>
            <person name="Tapia R."/>
            <person name="Land M."/>
            <person name="Hauser L."/>
            <person name="Kyrpides N.C."/>
            <person name="Ivanova N."/>
            <person name="Pagani I."/>
            <person name="Vannier P."/>
            <person name="Oger P."/>
            <person name="Bartlett D.H."/>
            <person name="Noll K.M."/>
            <person name="Woyke T."/>
            <person name="Jebbar M."/>
        </authorList>
    </citation>
    <scope>NUCLEOTIDE SEQUENCE [LARGE SCALE GENOMIC DNA]</scope>
    <source>
        <strain evidence="11">DSM 14283 / JCM 11233 / KA3</strain>
    </source>
</reference>
<gene>
    <name evidence="10" type="ordered locus">Marpi_0608</name>
</gene>
<dbReference type="AlphaFoldDB" id="H2J5R1"/>
<evidence type="ECO:0000256" key="5">
    <source>
        <dbReference type="ARBA" id="ARBA00022777"/>
    </source>
</evidence>
<dbReference type="eggNOG" id="COG5002">
    <property type="taxonomic scope" value="Bacteria"/>
</dbReference>
<dbReference type="KEGG" id="mpz:Marpi_0608"/>
<keyword evidence="8" id="KW-1133">Transmembrane helix</keyword>
<evidence type="ECO:0000256" key="4">
    <source>
        <dbReference type="ARBA" id="ARBA00022679"/>
    </source>
</evidence>
<evidence type="ECO:0000256" key="6">
    <source>
        <dbReference type="ARBA" id="ARBA00023012"/>
    </source>
</evidence>